<keyword evidence="8" id="KW-1185">Reference proteome</keyword>
<evidence type="ECO:0000256" key="1">
    <source>
        <dbReference type="ARBA" id="ARBA00001974"/>
    </source>
</evidence>
<comment type="caution">
    <text evidence="7">The sequence shown here is derived from an EMBL/GenBank/DDBJ whole genome shotgun (WGS) entry which is preliminary data.</text>
</comment>
<dbReference type="Gene3D" id="1.10.45.10">
    <property type="entry name" value="Vanillyl-alcohol Oxidase, Chain A, domain 4"/>
    <property type="match status" value="1"/>
</dbReference>
<dbReference type="Gene3D" id="3.30.70.2740">
    <property type="match status" value="1"/>
</dbReference>
<evidence type="ECO:0000256" key="2">
    <source>
        <dbReference type="ARBA" id="ARBA00008000"/>
    </source>
</evidence>
<accession>A0A0R1LS70</accession>
<dbReference type="FunFam" id="3.30.70.2740:FF:000001">
    <property type="entry name" value="D-lactate dehydrogenase mitochondrial"/>
    <property type="match status" value="1"/>
</dbReference>
<dbReference type="InterPro" id="IPR016171">
    <property type="entry name" value="Vanillyl_alc_oxidase_C-sub2"/>
</dbReference>
<protein>
    <submittedName>
        <fullName evidence="7">Oxidoreductase</fullName>
    </submittedName>
</protein>
<evidence type="ECO:0000259" key="6">
    <source>
        <dbReference type="PROSITE" id="PS51387"/>
    </source>
</evidence>
<dbReference type="Pfam" id="PF02913">
    <property type="entry name" value="FAD-oxidase_C"/>
    <property type="match status" value="1"/>
</dbReference>
<dbReference type="InterPro" id="IPR016164">
    <property type="entry name" value="FAD-linked_Oxase-like_C"/>
</dbReference>
<comment type="similarity">
    <text evidence="2">Belongs to the FAD-binding oxidoreductase/transferase type 4 family.</text>
</comment>
<evidence type="ECO:0000313" key="7">
    <source>
        <dbReference type="EMBL" id="KRK98511.1"/>
    </source>
</evidence>
<keyword evidence="3" id="KW-0285">Flavoprotein</keyword>
<dbReference type="GO" id="GO:0071949">
    <property type="term" value="F:FAD binding"/>
    <property type="evidence" value="ECO:0007669"/>
    <property type="project" value="InterPro"/>
</dbReference>
<dbReference type="PANTHER" id="PTHR42934:SF2">
    <property type="entry name" value="GLYCOLATE OXIDASE SUBUNIT GLCD"/>
    <property type="match status" value="1"/>
</dbReference>
<evidence type="ECO:0000256" key="5">
    <source>
        <dbReference type="ARBA" id="ARBA00023002"/>
    </source>
</evidence>
<dbReference type="AlphaFoldDB" id="A0A0R1LS70"/>
<name>A0A0R1LS70_9LACO</name>
<proteinExistence type="inferred from homology"/>
<evidence type="ECO:0000256" key="3">
    <source>
        <dbReference type="ARBA" id="ARBA00022630"/>
    </source>
</evidence>
<dbReference type="SUPFAM" id="SSF56176">
    <property type="entry name" value="FAD-binding/transporter-associated domain-like"/>
    <property type="match status" value="1"/>
</dbReference>
<dbReference type="PROSITE" id="PS51387">
    <property type="entry name" value="FAD_PCMH"/>
    <property type="match status" value="1"/>
</dbReference>
<dbReference type="SUPFAM" id="SSF55103">
    <property type="entry name" value="FAD-linked oxidases, C-terminal domain"/>
    <property type="match status" value="1"/>
</dbReference>
<dbReference type="InterPro" id="IPR006094">
    <property type="entry name" value="Oxid_FAD_bind_N"/>
</dbReference>
<dbReference type="GO" id="GO:0016491">
    <property type="term" value="F:oxidoreductase activity"/>
    <property type="evidence" value="ECO:0007669"/>
    <property type="project" value="UniProtKB-KW"/>
</dbReference>
<keyword evidence="4" id="KW-0274">FAD</keyword>
<dbReference type="InterPro" id="IPR016166">
    <property type="entry name" value="FAD-bd_PCMH"/>
</dbReference>
<dbReference type="InterPro" id="IPR004113">
    <property type="entry name" value="FAD-bd_oxidored_4_C"/>
</dbReference>
<evidence type="ECO:0000256" key="4">
    <source>
        <dbReference type="ARBA" id="ARBA00022827"/>
    </source>
</evidence>
<dbReference type="InterPro" id="IPR016169">
    <property type="entry name" value="FAD-bd_PCMH_sub2"/>
</dbReference>
<feature type="domain" description="FAD-binding PCMH-type" evidence="6">
    <location>
        <begin position="55"/>
        <end position="234"/>
    </location>
</feature>
<dbReference type="PATRIC" id="fig|1423776.4.peg.242"/>
<gene>
    <name evidence="7" type="ORF">FD04_GL000242</name>
</gene>
<dbReference type="InterPro" id="IPR051914">
    <property type="entry name" value="FAD-linked_OxidoTrans_Type4"/>
</dbReference>
<keyword evidence="5" id="KW-0560">Oxidoreductase</keyword>
<evidence type="ECO:0000313" key="8">
    <source>
        <dbReference type="Proteomes" id="UP000051160"/>
    </source>
</evidence>
<reference evidence="7 8" key="1">
    <citation type="journal article" date="2015" name="Genome Announc.">
        <title>Expanding the biotechnology potential of lactobacilli through comparative genomics of 213 strains and associated genera.</title>
        <authorList>
            <person name="Sun Z."/>
            <person name="Harris H.M."/>
            <person name="McCann A."/>
            <person name="Guo C."/>
            <person name="Argimon S."/>
            <person name="Zhang W."/>
            <person name="Yang X."/>
            <person name="Jeffery I.B."/>
            <person name="Cooney J.C."/>
            <person name="Kagawa T.F."/>
            <person name="Liu W."/>
            <person name="Song Y."/>
            <person name="Salvetti E."/>
            <person name="Wrobel A."/>
            <person name="Rasinkangas P."/>
            <person name="Parkhill J."/>
            <person name="Rea M.C."/>
            <person name="O'Sullivan O."/>
            <person name="Ritari J."/>
            <person name="Douillard F.P."/>
            <person name="Paul Ross R."/>
            <person name="Yang R."/>
            <person name="Briner A.E."/>
            <person name="Felis G.E."/>
            <person name="de Vos W.M."/>
            <person name="Barrangou R."/>
            <person name="Klaenhammer T.R."/>
            <person name="Caufield P.W."/>
            <person name="Cui Y."/>
            <person name="Zhang H."/>
            <person name="O'Toole P.W."/>
        </authorList>
    </citation>
    <scope>NUCLEOTIDE SEQUENCE [LARGE SCALE GENOMIC DNA]</scope>
    <source>
        <strain evidence="7 8">DSM 19909</strain>
    </source>
</reference>
<sequence length="474" mass="50880">MKNNLKGLGLLTVFSAFSQTEMIDYLKQQVSNGTVYTDEATLKKQSFSPRLSSDDSGLALAYIEAQSTADVQGVMRAARKFHVPVIPQDQFTSTVAGADGVAGSFVLSTKQMNQIKEISRADSVAVVEPGVINGDLDKAAREQGMFYAPDPGSKPISGIGGNVATNAGGMSTVKYGATKDNVLGLKVVLADGREIKLGGRTLKQAFGYNLTQLFVGSEGTLGVVTEVTVKLMPIPIGKPTMGVAFFDNMTKLAEAVAEIRISGVYPTMLEALDSATIAALDAYEGTHYSDNSGAMLIFKVDNSIPEVVDKLKALMAAHGAANATVTTDPDRQAELEKLRRDMLPAVFAGQNHIMEDMAMPLSKLAPMMDYIHDLGEKKQLKIYVAGHAGDGNVHPTIVWPKEQTETPQAVVEALQLMFHKTLELGGTISGEHAVGTLKNQWNNEELGEDVDQIQHQIKALFDPMGLLNPGRKIN</sequence>
<dbReference type="Proteomes" id="UP000051160">
    <property type="component" value="Unassembled WGS sequence"/>
</dbReference>
<dbReference type="Pfam" id="PF01565">
    <property type="entry name" value="FAD_binding_4"/>
    <property type="match status" value="1"/>
</dbReference>
<comment type="cofactor">
    <cofactor evidence="1">
        <name>FAD</name>
        <dbReference type="ChEBI" id="CHEBI:57692"/>
    </cofactor>
</comment>
<dbReference type="InterPro" id="IPR036318">
    <property type="entry name" value="FAD-bd_PCMH-like_sf"/>
</dbReference>
<dbReference type="Gene3D" id="3.30.465.10">
    <property type="match status" value="1"/>
</dbReference>
<organism evidence="7 8">
    <name type="scientific">Secundilactobacillus odoratitofui DSM 19909 = JCM 15043</name>
    <dbReference type="NCBI Taxonomy" id="1423776"/>
    <lineage>
        <taxon>Bacteria</taxon>
        <taxon>Bacillati</taxon>
        <taxon>Bacillota</taxon>
        <taxon>Bacilli</taxon>
        <taxon>Lactobacillales</taxon>
        <taxon>Lactobacillaceae</taxon>
        <taxon>Secundilactobacillus</taxon>
    </lineage>
</organism>
<dbReference type="PANTHER" id="PTHR42934">
    <property type="entry name" value="GLYCOLATE OXIDASE SUBUNIT GLCD"/>
    <property type="match status" value="1"/>
</dbReference>
<dbReference type="STRING" id="1423776.FD04_GL000242"/>
<dbReference type="EMBL" id="AZEE01000027">
    <property type="protein sequence ID" value="KRK98511.1"/>
    <property type="molecule type" value="Genomic_DNA"/>
</dbReference>